<dbReference type="SMART" id="SM00116">
    <property type="entry name" value="CBS"/>
    <property type="match status" value="2"/>
</dbReference>
<dbReference type="SUPFAM" id="SSF161093">
    <property type="entry name" value="MgtE membrane domain-like"/>
    <property type="match status" value="1"/>
</dbReference>
<keyword evidence="8" id="KW-0479">Metal-binding</keyword>
<keyword evidence="8" id="KW-1003">Cell membrane</keyword>
<dbReference type="Proteomes" id="UP000620133">
    <property type="component" value="Chromosome"/>
</dbReference>
<dbReference type="Pfam" id="PF01769">
    <property type="entry name" value="MgtE"/>
    <property type="match status" value="1"/>
</dbReference>
<comment type="similarity">
    <text evidence="2 8">Belongs to the SLC41A transporter family.</text>
</comment>
<evidence type="ECO:0000256" key="8">
    <source>
        <dbReference type="RuleBase" id="RU362011"/>
    </source>
</evidence>
<feature type="transmembrane region" description="Helical" evidence="8">
    <location>
        <begin position="372"/>
        <end position="394"/>
    </location>
</feature>
<evidence type="ECO:0000256" key="6">
    <source>
        <dbReference type="ARBA" id="ARBA00022989"/>
    </source>
</evidence>
<dbReference type="SUPFAM" id="SSF54631">
    <property type="entry name" value="CBS-domain pair"/>
    <property type="match status" value="1"/>
</dbReference>
<dbReference type="InterPro" id="IPR006669">
    <property type="entry name" value="MgtE_transporter"/>
</dbReference>
<keyword evidence="4 8" id="KW-0812">Transmembrane</keyword>
<dbReference type="Pfam" id="PF03448">
    <property type="entry name" value="MgtE_N"/>
    <property type="match status" value="1"/>
</dbReference>
<name>A0A7U9TIN1_9MOLU</name>
<dbReference type="Gene3D" id="1.10.357.20">
    <property type="entry name" value="SLC41 divalent cation transporters, integral membrane domain"/>
    <property type="match status" value="1"/>
</dbReference>
<comment type="subunit">
    <text evidence="8">Homodimer.</text>
</comment>
<keyword evidence="5 8" id="KW-0460">Magnesium</keyword>
<dbReference type="GO" id="GO:0005886">
    <property type="term" value="C:plasma membrane"/>
    <property type="evidence" value="ECO:0007669"/>
    <property type="project" value="UniProtKB-SubCell"/>
</dbReference>
<proteinExistence type="inferred from homology"/>
<dbReference type="InterPro" id="IPR006667">
    <property type="entry name" value="SLC41_membr_dom"/>
</dbReference>
<gene>
    <name evidence="9" type="primary">mgtE</name>
    <name evidence="9" type="ORF">MPAN_004150</name>
</gene>
<keyword evidence="3 8" id="KW-0813">Transport</keyword>
<feature type="transmembrane region" description="Helical" evidence="8">
    <location>
        <begin position="270"/>
        <end position="301"/>
    </location>
</feature>
<dbReference type="RefSeq" id="WP_176239964.1">
    <property type="nucleotide sequence ID" value="NZ_AP024412.1"/>
</dbReference>
<dbReference type="InterPro" id="IPR000644">
    <property type="entry name" value="CBS_dom"/>
</dbReference>
<dbReference type="InterPro" id="IPR038076">
    <property type="entry name" value="MgtE_N_sf"/>
</dbReference>
<dbReference type="EMBL" id="AP024412">
    <property type="protein sequence ID" value="BCR35522.1"/>
    <property type="molecule type" value="Genomic_DNA"/>
</dbReference>
<reference evidence="9" key="1">
    <citation type="submission" date="2021-01" db="EMBL/GenBank/DDBJ databases">
        <title>Draft genome sequence of Acholeplasmataceae bacterium strain Mahy22.</title>
        <authorList>
            <person name="Watanabe M."/>
            <person name="Kojima H."/>
            <person name="Fukui M."/>
        </authorList>
    </citation>
    <scope>NUCLEOTIDE SEQUENCE</scope>
    <source>
        <strain evidence="9">Mahy22</strain>
    </source>
</reference>
<evidence type="ECO:0000256" key="2">
    <source>
        <dbReference type="ARBA" id="ARBA00009749"/>
    </source>
</evidence>
<dbReference type="Gene3D" id="1.25.60.10">
    <property type="entry name" value="MgtE N-terminal domain-like"/>
    <property type="match status" value="1"/>
</dbReference>
<evidence type="ECO:0000256" key="7">
    <source>
        <dbReference type="ARBA" id="ARBA00023136"/>
    </source>
</evidence>
<comment type="caution">
    <text evidence="8">Lacks conserved residue(s) required for the propagation of feature annotation.</text>
</comment>
<feature type="transmembrane region" description="Helical" evidence="8">
    <location>
        <begin position="414"/>
        <end position="435"/>
    </location>
</feature>
<evidence type="ECO:0000256" key="4">
    <source>
        <dbReference type="ARBA" id="ARBA00022692"/>
    </source>
</evidence>
<dbReference type="Pfam" id="PF00571">
    <property type="entry name" value="CBS"/>
    <property type="match status" value="2"/>
</dbReference>
<comment type="function">
    <text evidence="8">Acts as a magnesium transporter.</text>
</comment>
<dbReference type="InterPro" id="IPR046342">
    <property type="entry name" value="CBS_dom_sf"/>
</dbReference>
<comment type="subcellular location">
    <subcellularLocation>
        <location evidence="8">Cell membrane</location>
        <topology evidence="8">Multi-pass membrane protein</topology>
    </subcellularLocation>
    <subcellularLocation>
        <location evidence="1">Membrane</location>
        <topology evidence="1">Multi-pass membrane protein</topology>
    </subcellularLocation>
</comment>
<dbReference type="GO" id="GO:0015095">
    <property type="term" value="F:magnesium ion transmembrane transporter activity"/>
    <property type="evidence" value="ECO:0007669"/>
    <property type="project" value="UniProtKB-UniRule"/>
</dbReference>
<dbReference type="SUPFAM" id="SSF158791">
    <property type="entry name" value="MgtE N-terminal domain-like"/>
    <property type="match status" value="1"/>
</dbReference>
<evidence type="ECO:0000313" key="10">
    <source>
        <dbReference type="Proteomes" id="UP000620133"/>
    </source>
</evidence>
<dbReference type="GO" id="GO:0046872">
    <property type="term" value="F:metal ion binding"/>
    <property type="evidence" value="ECO:0007669"/>
    <property type="project" value="UniProtKB-KW"/>
</dbReference>
<dbReference type="SMART" id="SM00924">
    <property type="entry name" value="MgtE_N"/>
    <property type="match status" value="1"/>
</dbReference>
<dbReference type="PANTHER" id="PTHR43773">
    <property type="entry name" value="MAGNESIUM TRANSPORTER MGTE"/>
    <property type="match status" value="1"/>
</dbReference>
<dbReference type="NCBIfam" id="TIGR00400">
    <property type="entry name" value="mgtE"/>
    <property type="match status" value="1"/>
</dbReference>
<organism evidence="9 10">
    <name type="scientific">Mariniplasma anaerobium</name>
    <dbReference type="NCBI Taxonomy" id="2735436"/>
    <lineage>
        <taxon>Bacteria</taxon>
        <taxon>Bacillati</taxon>
        <taxon>Mycoplasmatota</taxon>
        <taxon>Mollicutes</taxon>
        <taxon>Acholeplasmatales</taxon>
        <taxon>Acholeplasmataceae</taxon>
        <taxon>Mariniplasma</taxon>
    </lineage>
</organism>
<sequence>MLKEILKLKRKDMIQKLDEIHGFDMAQSFLELKPEEKIKLYTVINNEKLADLVSYLEPDEAALILQDFDIIKQKQVIEEMEPDDAADIISELEEDNQEQLLNALEDSSEILSLIEYDEDETGSAMTTLLLTLNPLMDVKQATKKVIKEAPEVETISTLFVVDEANHFLGIVGLKKLLKAKLPLTVKDIMIDQPSVYDTDPITETISKIRNYAIYEIPVVNHDQELLGMVTLDDALDIYEDEAQEDFEKLSALPETIEQNAFKTAMHRIPWLLMLLIISIPISLVTSLFGEVLTAVAILIIFQPLISGSAGNVATQTLAVTLKMFAKNEEGVLKNSYREIVTGIINGFVIGLVAFGVTYLFTSMNQHLTDIPFKIAFIVGLSLWLTVLIAPIIAVSVPVTLKKLKLDPAVASGPFITTLIDLSAISLYFGLATILLGGV</sequence>
<dbReference type="AlphaFoldDB" id="A0A7U9TIN1"/>
<dbReference type="PROSITE" id="PS51371">
    <property type="entry name" value="CBS"/>
    <property type="match status" value="1"/>
</dbReference>
<evidence type="ECO:0000256" key="3">
    <source>
        <dbReference type="ARBA" id="ARBA00022448"/>
    </source>
</evidence>
<dbReference type="PANTHER" id="PTHR43773:SF1">
    <property type="entry name" value="MAGNESIUM TRANSPORTER MGTE"/>
    <property type="match status" value="1"/>
</dbReference>
<evidence type="ECO:0000313" key="9">
    <source>
        <dbReference type="EMBL" id="BCR35522.1"/>
    </source>
</evidence>
<feature type="transmembrane region" description="Helical" evidence="8">
    <location>
        <begin position="339"/>
        <end position="360"/>
    </location>
</feature>
<keyword evidence="6 8" id="KW-1133">Transmembrane helix</keyword>
<keyword evidence="7 8" id="KW-0472">Membrane</keyword>
<keyword evidence="10" id="KW-1185">Reference proteome</keyword>
<accession>A0A7U9TIN1</accession>
<evidence type="ECO:0000256" key="1">
    <source>
        <dbReference type="ARBA" id="ARBA00004141"/>
    </source>
</evidence>
<evidence type="ECO:0000256" key="5">
    <source>
        <dbReference type="ARBA" id="ARBA00022842"/>
    </source>
</evidence>
<protein>
    <recommendedName>
        <fullName evidence="8">Magnesium transporter MgtE</fullName>
    </recommendedName>
</protein>
<dbReference type="InterPro" id="IPR006668">
    <property type="entry name" value="Mg_transptr_MgtE_intracell_dom"/>
</dbReference>
<dbReference type="Gene3D" id="3.10.580.10">
    <property type="entry name" value="CBS-domain"/>
    <property type="match status" value="1"/>
</dbReference>
<dbReference type="InterPro" id="IPR036739">
    <property type="entry name" value="SLC41_membr_dom_sf"/>
</dbReference>
<dbReference type="KEGG" id="manr:MPAN_004150"/>